<proteinExistence type="predicted"/>
<dbReference type="EMBL" id="PVLQ01000041">
    <property type="protein sequence ID" value="PRD64915.1"/>
    <property type="molecule type" value="Genomic_DNA"/>
</dbReference>
<evidence type="ECO:0000256" key="3">
    <source>
        <dbReference type="ARBA" id="ARBA00023004"/>
    </source>
</evidence>
<dbReference type="SUPFAM" id="SSF46626">
    <property type="entry name" value="Cytochrome c"/>
    <property type="match status" value="1"/>
</dbReference>
<feature type="transmembrane region" description="Helical" evidence="5">
    <location>
        <begin position="62"/>
        <end position="80"/>
    </location>
</feature>
<feature type="domain" description="Cytochrome c" evidence="6">
    <location>
        <begin position="127"/>
        <end position="216"/>
    </location>
</feature>
<reference evidence="7 8" key="1">
    <citation type="submission" date="2018-03" db="EMBL/GenBank/DDBJ databases">
        <title>Comparative genomics illustrates the genes involved in a hyperalkaliphilic mechanisms of Serpentinomonas isolated from highly-alkaline calcium-rich serpentinized springs.</title>
        <authorList>
            <person name="Suzuki S."/>
            <person name="Ishii S."/>
            <person name="Walworth N."/>
            <person name="Bird L."/>
            <person name="Kuenen J.G."/>
            <person name="Nealson K.H."/>
        </authorList>
    </citation>
    <scope>NUCLEOTIDE SEQUENCE [LARGE SCALE GENOMIC DNA]</scope>
    <source>
        <strain evidence="7 8">P1</strain>
    </source>
</reference>
<keyword evidence="2 4" id="KW-0479">Metal-binding</keyword>
<evidence type="ECO:0000256" key="5">
    <source>
        <dbReference type="SAM" id="Phobius"/>
    </source>
</evidence>
<dbReference type="Gene3D" id="1.10.760.10">
    <property type="entry name" value="Cytochrome c-like domain"/>
    <property type="match status" value="1"/>
</dbReference>
<name>A0A2S9K3F9_9BURK</name>
<keyword evidence="8" id="KW-1185">Reference proteome</keyword>
<sequence length="387" mass="42451">MNLGPDAINALLWLLHQAQQAGWQWLDAWGLTQPLHGQPGWPFAHRLAAEYLLTEPGQSRRLLLALASLLLLALLGALAWRWRRARGWLAGVALVLLLVTPWPDWRLLVRPTVPTAFHQSPNGFNATSIVRGQRLYLAHCQRCHGADGRGEGPDAPGLTMWPPTLNGSLLWKRLDGELFWRIRHGLQDRHGQSTMPASPLGDQQIWDLLDFVRAQAAGQSLRQTGGWMHPVPVPDVTIDCQQGSRRLSSLRGQRLRLVLTGGPGPGATEDPRLFSVAVGQDAAGLDCQADSEELAPALALLLGVQPQELPGHQLIADKFGWLRVRGQPGDAQWSEDDLVCRTSGQPVPMSNPINPVQAQTVPADGLDAIIRRIDSEPVRSQRGGFPH</sequence>
<dbReference type="GO" id="GO:0020037">
    <property type="term" value="F:heme binding"/>
    <property type="evidence" value="ECO:0007669"/>
    <property type="project" value="InterPro"/>
</dbReference>
<dbReference type="PROSITE" id="PS51007">
    <property type="entry name" value="CYTC"/>
    <property type="match status" value="1"/>
</dbReference>
<feature type="transmembrane region" description="Helical" evidence="5">
    <location>
        <begin position="87"/>
        <end position="105"/>
    </location>
</feature>
<dbReference type="GO" id="GO:0046872">
    <property type="term" value="F:metal ion binding"/>
    <property type="evidence" value="ECO:0007669"/>
    <property type="project" value="UniProtKB-KW"/>
</dbReference>
<dbReference type="AlphaFoldDB" id="A0A2S9K3F9"/>
<accession>A0A2S9K3F9</accession>
<dbReference type="Pfam" id="PF00034">
    <property type="entry name" value="Cytochrom_C"/>
    <property type="match status" value="1"/>
</dbReference>
<evidence type="ECO:0000259" key="6">
    <source>
        <dbReference type="PROSITE" id="PS51007"/>
    </source>
</evidence>
<comment type="caution">
    <text evidence="7">The sequence shown here is derived from an EMBL/GenBank/DDBJ whole genome shotgun (WGS) entry which is preliminary data.</text>
</comment>
<evidence type="ECO:0000256" key="4">
    <source>
        <dbReference type="PROSITE-ProRule" id="PRU00433"/>
    </source>
</evidence>
<dbReference type="Proteomes" id="UP000238589">
    <property type="component" value="Unassembled WGS sequence"/>
</dbReference>
<gene>
    <name evidence="7" type="ORF">C6P64_12105</name>
</gene>
<evidence type="ECO:0000313" key="7">
    <source>
        <dbReference type="EMBL" id="PRD64915.1"/>
    </source>
</evidence>
<evidence type="ECO:0000256" key="1">
    <source>
        <dbReference type="ARBA" id="ARBA00022617"/>
    </source>
</evidence>
<keyword evidence="5" id="KW-0812">Transmembrane</keyword>
<keyword evidence="3 4" id="KW-0408">Iron</keyword>
<protein>
    <submittedName>
        <fullName evidence="7">Cytochrome C</fullName>
    </submittedName>
</protein>
<evidence type="ECO:0000256" key="2">
    <source>
        <dbReference type="ARBA" id="ARBA00022723"/>
    </source>
</evidence>
<keyword evidence="1 4" id="KW-0349">Heme</keyword>
<dbReference type="InterPro" id="IPR036909">
    <property type="entry name" value="Cyt_c-like_dom_sf"/>
</dbReference>
<dbReference type="GO" id="GO:0009055">
    <property type="term" value="F:electron transfer activity"/>
    <property type="evidence" value="ECO:0007669"/>
    <property type="project" value="InterPro"/>
</dbReference>
<dbReference type="OrthoDB" id="9765171at2"/>
<organism evidence="7 8">
    <name type="scientific">Malikia granosa</name>
    <dbReference type="NCBI Taxonomy" id="263067"/>
    <lineage>
        <taxon>Bacteria</taxon>
        <taxon>Pseudomonadati</taxon>
        <taxon>Pseudomonadota</taxon>
        <taxon>Betaproteobacteria</taxon>
        <taxon>Burkholderiales</taxon>
        <taxon>Comamonadaceae</taxon>
        <taxon>Malikia</taxon>
    </lineage>
</organism>
<evidence type="ECO:0000313" key="8">
    <source>
        <dbReference type="Proteomes" id="UP000238589"/>
    </source>
</evidence>
<keyword evidence="5" id="KW-1133">Transmembrane helix</keyword>
<keyword evidence="5" id="KW-0472">Membrane</keyword>
<dbReference type="InterPro" id="IPR009056">
    <property type="entry name" value="Cyt_c-like_dom"/>
</dbReference>
<dbReference type="RefSeq" id="WP_105748829.1">
    <property type="nucleotide sequence ID" value="NZ_PVLQ01000041.1"/>
</dbReference>